<feature type="chain" id="PRO_5039160240" evidence="1">
    <location>
        <begin position="23"/>
        <end position="444"/>
    </location>
</feature>
<keyword evidence="1" id="KW-0732">Signal</keyword>
<comment type="caution">
    <text evidence="2">The sequence shown here is derived from an EMBL/GenBank/DDBJ whole genome shotgun (WGS) entry which is preliminary data.</text>
</comment>
<name>A0A9D9H480_9SPIO</name>
<dbReference type="Proteomes" id="UP000823615">
    <property type="component" value="Unassembled WGS sequence"/>
</dbReference>
<dbReference type="PROSITE" id="PS51257">
    <property type="entry name" value="PROKAR_LIPOPROTEIN"/>
    <property type="match status" value="1"/>
</dbReference>
<gene>
    <name evidence="2" type="ORF">IAA97_02475</name>
</gene>
<proteinExistence type="predicted"/>
<evidence type="ECO:0000256" key="1">
    <source>
        <dbReference type="SAM" id="SignalP"/>
    </source>
</evidence>
<evidence type="ECO:0000313" key="2">
    <source>
        <dbReference type="EMBL" id="MBO8435831.1"/>
    </source>
</evidence>
<accession>A0A9D9H480</accession>
<feature type="signal peptide" evidence="1">
    <location>
        <begin position="1"/>
        <end position="22"/>
    </location>
</feature>
<dbReference type="AlphaFoldDB" id="A0A9D9H480"/>
<sequence length="444" mass="48781">MRNTIILLLVAVLAISCQSVSSDVPVAGENIAPAVVSEEPETKEDVYVEPLSPFGVIEQSVSYKCESVEYSAKITRNGIILAYPEPLLTEIDAFMRFIGSKYGFAADGITYSNKAGELVISCAYERRVEDLCSALDRSFAELMSFIAAAPELVVAPRHEIIAMTKAYPELTAFISEGKTVIHYPHDIAVEDAEAFLISEDERYNLSSLSISYTLPESGIVVFSYPENLPLDVIVSDLDILVDDIASFVPVPIMREYSYAGYTLKATIDAGKTVLEYPAVATDDEVNAFFALENEKYGYGEMGVVYTLDGDGIATFTYPEELTKESVAVELDKLVDDLITYITTPVPAVVDEPIVREYSYAGYTLKATIDAGKTVLEYPVVATDDEVNAFFALENEKYGYGEMGVVYTLDGDGIATFTYPEEFTKESVAVELDKLVDDLIHYVSQ</sequence>
<dbReference type="EMBL" id="JADIMT010000034">
    <property type="protein sequence ID" value="MBO8435831.1"/>
    <property type="molecule type" value="Genomic_DNA"/>
</dbReference>
<reference evidence="2" key="1">
    <citation type="submission" date="2020-10" db="EMBL/GenBank/DDBJ databases">
        <authorList>
            <person name="Gilroy R."/>
        </authorList>
    </citation>
    <scope>NUCLEOTIDE SEQUENCE</scope>
    <source>
        <strain evidence="2">7293</strain>
    </source>
</reference>
<protein>
    <submittedName>
        <fullName evidence="2">Uncharacterized protein</fullName>
    </submittedName>
</protein>
<reference evidence="2" key="2">
    <citation type="journal article" date="2021" name="PeerJ">
        <title>Extensive microbial diversity within the chicken gut microbiome revealed by metagenomics and culture.</title>
        <authorList>
            <person name="Gilroy R."/>
            <person name="Ravi A."/>
            <person name="Getino M."/>
            <person name="Pursley I."/>
            <person name="Horton D.L."/>
            <person name="Alikhan N.F."/>
            <person name="Baker D."/>
            <person name="Gharbi K."/>
            <person name="Hall N."/>
            <person name="Watson M."/>
            <person name="Adriaenssens E.M."/>
            <person name="Foster-Nyarko E."/>
            <person name="Jarju S."/>
            <person name="Secka A."/>
            <person name="Antonio M."/>
            <person name="Oren A."/>
            <person name="Chaudhuri R.R."/>
            <person name="La Ragione R."/>
            <person name="Hildebrand F."/>
            <person name="Pallen M.J."/>
        </authorList>
    </citation>
    <scope>NUCLEOTIDE SEQUENCE</scope>
    <source>
        <strain evidence="2">7293</strain>
    </source>
</reference>
<evidence type="ECO:0000313" key="3">
    <source>
        <dbReference type="Proteomes" id="UP000823615"/>
    </source>
</evidence>
<organism evidence="2 3">
    <name type="scientific">Candidatus Ornithospirochaeta stercoripullorum</name>
    <dbReference type="NCBI Taxonomy" id="2840899"/>
    <lineage>
        <taxon>Bacteria</taxon>
        <taxon>Pseudomonadati</taxon>
        <taxon>Spirochaetota</taxon>
        <taxon>Spirochaetia</taxon>
        <taxon>Spirochaetales</taxon>
        <taxon>Spirochaetaceae</taxon>
        <taxon>Spirochaetaceae incertae sedis</taxon>
        <taxon>Candidatus Ornithospirochaeta</taxon>
    </lineage>
</organism>